<comment type="caution">
    <text evidence="2">The sequence shown here is derived from an EMBL/GenBank/DDBJ whole genome shotgun (WGS) entry which is preliminary data.</text>
</comment>
<evidence type="ECO:0000313" key="3">
    <source>
        <dbReference type="Proteomes" id="UP000179621"/>
    </source>
</evidence>
<keyword evidence="3" id="KW-1185">Reference proteome</keyword>
<organism evidence="2 3">
    <name type="scientific">Mycobacteroides saopaulense</name>
    <dbReference type="NCBI Taxonomy" id="1578165"/>
    <lineage>
        <taxon>Bacteria</taxon>
        <taxon>Bacillati</taxon>
        <taxon>Actinomycetota</taxon>
        <taxon>Actinomycetes</taxon>
        <taxon>Mycobacteriales</taxon>
        <taxon>Mycobacteriaceae</taxon>
        <taxon>Mycobacteroides</taxon>
    </lineage>
</organism>
<proteinExistence type="predicted"/>
<dbReference type="EMBL" id="MLIH01000027">
    <property type="protein sequence ID" value="OHU08376.1"/>
    <property type="molecule type" value="Genomic_DNA"/>
</dbReference>
<gene>
    <name evidence="2" type="ORF">BKG73_14870</name>
</gene>
<evidence type="ECO:0000313" key="2">
    <source>
        <dbReference type="EMBL" id="OHU08376.1"/>
    </source>
</evidence>
<dbReference type="Proteomes" id="UP000179621">
    <property type="component" value="Unassembled WGS sequence"/>
</dbReference>
<name>A0ABX3BX82_9MYCO</name>
<evidence type="ECO:0000256" key="1">
    <source>
        <dbReference type="SAM" id="Phobius"/>
    </source>
</evidence>
<sequence length="154" mass="15931">MYGGPMALTGERAVRRVALPAASALCWALLTIAVALAPMLTCPTAPAAAAGSAITDLGVVAASLRVTQAPPLITAAVDTGDHHGCQLLPVINAVTATGPGALQGWALAITVMAFGIFVAWASRHTARRGPPRGRPRWLSTSGRECLLRLCVMRR</sequence>
<keyword evidence="1" id="KW-0472">Membrane</keyword>
<feature type="transmembrane region" description="Helical" evidence="1">
    <location>
        <begin position="102"/>
        <end position="122"/>
    </location>
</feature>
<protein>
    <submittedName>
        <fullName evidence="2">Uncharacterized protein</fullName>
    </submittedName>
</protein>
<keyword evidence="1" id="KW-1133">Transmembrane helix</keyword>
<reference evidence="2 3" key="1">
    <citation type="submission" date="2016-10" db="EMBL/GenBank/DDBJ databases">
        <title>Evaluation of Human, Animal and Environmental Mycobacterium chelonae Isolates by Core Genome Phylogenomic Analysis, Targeted Gene Comparison, and Anti-microbial Susceptibility Patterns: A Tale of Mistaken Identities.</title>
        <authorList>
            <person name="Fogelson S.B."/>
            <person name="Camus A.C."/>
            <person name="Lorenz W."/>
            <person name="Vasireddy R."/>
            <person name="Vasireddy S."/>
            <person name="Smith T."/>
            <person name="Brown-Elliott B.A."/>
            <person name="Wallace R.J.Jr."/>
            <person name="Hasan N.A."/>
            <person name="Reischl U."/>
            <person name="Sanchez S."/>
        </authorList>
    </citation>
    <scope>NUCLEOTIDE SEQUENCE [LARGE SCALE GENOMIC DNA]</scope>
    <source>
        <strain evidence="2 3">8528</strain>
    </source>
</reference>
<accession>A0ABX3BX82</accession>
<keyword evidence="1" id="KW-0812">Transmembrane</keyword>